<evidence type="ECO:0000259" key="12">
    <source>
        <dbReference type="PROSITE" id="PS50110"/>
    </source>
</evidence>
<evidence type="ECO:0000256" key="10">
    <source>
        <dbReference type="PROSITE-ProRule" id="PRU00169"/>
    </source>
</evidence>
<dbReference type="PANTHER" id="PTHR48111">
    <property type="entry name" value="REGULATOR OF RPOS"/>
    <property type="match status" value="1"/>
</dbReference>
<gene>
    <name evidence="14" type="ORF">DLJ53_12805</name>
</gene>
<organism evidence="14 15">
    <name type="scientific">Acuticoccus sediminis</name>
    <dbReference type="NCBI Taxonomy" id="2184697"/>
    <lineage>
        <taxon>Bacteria</taxon>
        <taxon>Pseudomonadati</taxon>
        <taxon>Pseudomonadota</taxon>
        <taxon>Alphaproteobacteria</taxon>
        <taxon>Hyphomicrobiales</taxon>
        <taxon>Amorphaceae</taxon>
        <taxon>Acuticoccus</taxon>
    </lineage>
</organism>
<dbReference type="Gene3D" id="3.40.50.2300">
    <property type="match status" value="1"/>
</dbReference>
<keyword evidence="8" id="KW-0804">Transcription</keyword>
<keyword evidence="2" id="KW-0963">Cytoplasm</keyword>
<dbReference type="InterPro" id="IPR001867">
    <property type="entry name" value="OmpR/PhoB-type_DNA-bd"/>
</dbReference>
<dbReference type="SMART" id="SM00448">
    <property type="entry name" value="REC"/>
    <property type="match status" value="1"/>
</dbReference>
<keyword evidence="4" id="KW-0902">Two-component regulatory system</keyword>
<dbReference type="PROSITE" id="PS51755">
    <property type="entry name" value="OMPR_PHOB"/>
    <property type="match status" value="1"/>
</dbReference>
<comment type="subcellular location">
    <subcellularLocation>
        <location evidence="1">Cytoplasm</location>
    </subcellularLocation>
</comment>
<dbReference type="PROSITE" id="PS50110">
    <property type="entry name" value="RESPONSE_REGULATORY"/>
    <property type="match status" value="1"/>
</dbReference>
<evidence type="ECO:0000256" key="2">
    <source>
        <dbReference type="ARBA" id="ARBA00022490"/>
    </source>
</evidence>
<dbReference type="FunFam" id="1.10.10.10:FF:000099">
    <property type="entry name" value="Two-component system response regulator TorR"/>
    <property type="match status" value="1"/>
</dbReference>
<comment type="caution">
    <text evidence="14">The sequence shown here is derived from an EMBL/GenBank/DDBJ whole genome shotgun (WGS) entry which is preliminary data.</text>
</comment>
<dbReference type="Gene3D" id="6.10.250.690">
    <property type="match status" value="1"/>
</dbReference>
<feature type="domain" description="Response regulatory" evidence="12">
    <location>
        <begin position="20"/>
        <end position="133"/>
    </location>
</feature>
<dbReference type="InterPro" id="IPR039420">
    <property type="entry name" value="WalR-like"/>
</dbReference>
<dbReference type="GO" id="GO:0032993">
    <property type="term" value="C:protein-DNA complex"/>
    <property type="evidence" value="ECO:0007669"/>
    <property type="project" value="TreeGrafter"/>
</dbReference>
<dbReference type="Gene3D" id="1.10.10.10">
    <property type="entry name" value="Winged helix-like DNA-binding domain superfamily/Winged helix DNA-binding domain"/>
    <property type="match status" value="1"/>
</dbReference>
<keyword evidence="15" id="KW-1185">Reference proteome</keyword>
<evidence type="ECO:0000256" key="11">
    <source>
        <dbReference type="PROSITE-ProRule" id="PRU01091"/>
    </source>
</evidence>
<feature type="modified residue" description="4-aspartylphosphate" evidence="10">
    <location>
        <position position="69"/>
    </location>
</feature>
<keyword evidence="6 11" id="KW-0238">DNA-binding</keyword>
<protein>
    <recommendedName>
        <fullName evidence="9">Regulatory protein VirG</fullName>
    </recommendedName>
</protein>
<evidence type="ECO:0000256" key="3">
    <source>
        <dbReference type="ARBA" id="ARBA00022553"/>
    </source>
</evidence>
<dbReference type="PANTHER" id="PTHR48111:SF4">
    <property type="entry name" value="DNA-BINDING DUAL TRANSCRIPTIONAL REGULATOR OMPR"/>
    <property type="match status" value="1"/>
</dbReference>
<evidence type="ECO:0000256" key="8">
    <source>
        <dbReference type="ARBA" id="ARBA00023163"/>
    </source>
</evidence>
<dbReference type="SUPFAM" id="SSF52172">
    <property type="entry name" value="CheY-like"/>
    <property type="match status" value="1"/>
</dbReference>
<proteinExistence type="predicted"/>
<accession>A0A8B2NVA5</accession>
<sequence>MNSATLNPATVPDSQVDTATVVVVDDDAATRAMLADYLEDNGLKVVCCDGGPALRAILATTRPSLVVLDLNMPGEDGLSLIRFLKATGDVPIIMLTASASLVDRVVGLELGADDYIAKPCELRELLARIRSVLRRSGSIREEGVPLPAAPATPNRTVRFGTKSLDLDARVLVDGEGIEHALTASEFQLLKAFAEHPRRVLSRERLLELAQARDAEAFDRAIDVRITRIRRKVEPDPRRPRVIKTVRGGGYVFTPEA</sequence>
<dbReference type="RefSeq" id="WP_111345678.1">
    <property type="nucleotide sequence ID" value="NZ_JAIWKD010000002.1"/>
</dbReference>
<dbReference type="SUPFAM" id="SSF46894">
    <property type="entry name" value="C-terminal effector domain of the bipartite response regulators"/>
    <property type="match status" value="1"/>
</dbReference>
<dbReference type="GO" id="GO:0005829">
    <property type="term" value="C:cytosol"/>
    <property type="evidence" value="ECO:0007669"/>
    <property type="project" value="TreeGrafter"/>
</dbReference>
<dbReference type="Pfam" id="PF00486">
    <property type="entry name" value="Trans_reg_C"/>
    <property type="match status" value="1"/>
</dbReference>
<dbReference type="GO" id="GO:0000976">
    <property type="term" value="F:transcription cis-regulatory region binding"/>
    <property type="evidence" value="ECO:0007669"/>
    <property type="project" value="TreeGrafter"/>
</dbReference>
<evidence type="ECO:0000256" key="4">
    <source>
        <dbReference type="ARBA" id="ARBA00023012"/>
    </source>
</evidence>
<dbReference type="EMBL" id="QHHQ01000002">
    <property type="protein sequence ID" value="RAI02238.1"/>
    <property type="molecule type" value="Genomic_DNA"/>
</dbReference>
<dbReference type="InterPro" id="IPR011006">
    <property type="entry name" value="CheY-like_superfamily"/>
</dbReference>
<dbReference type="GO" id="GO:0006355">
    <property type="term" value="P:regulation of DNA-templated transcription"/>
    <property type="evidence" value="ECO:0007669"/>
    <property type="project" value="InterPro"/>
</dbReference>
<reference evidence="14 15" key="1">
    <citation type="submission" date="2018-05" db="EMBL/GenBank/DDBJ databases">
        <title>Acuticoccus sediminis sp. nov., isolated from deep-sea sediment of Indian Ocean.</title>
        <authorList>
            <person name="Liu X."/>
            <person name="Lai Q."/>
            <person name="Du Y."/>
            <person name="Sun F."/>
            <person name="Zhang X."/>
            <person name="Wang S."/>
            <person name="Shao Z."/>
        </authorList>
    </citation>
    <scope>NUCLEOTIDE SEQUENCE [LARGE SCALE GENOMIC DNA]</scope>
    <source>
        <strain evidence="14 15">PTG4-2</strain>
    </source>
</reference>
<evidence type="ECO:0000259" key="13">
    <source>
        <dbReference type="PROSITE" id="PS51755"/>
    </source>
</evidence>
<dbReference type="InterPro" id="IPR001789">
    <property type="entry name" value="Sig_transdc_resp-reg_receiver"/>
</dbReference>
<name>A0A8B2NVA5_9HYPH</name>
<dbReference type="Proteomes" id="UP000249590">
    <property type="component" value="Unassembled WGS sequence"/>
</dbReference>
<dbReference type="AlphaFoldDB" id="A0A8B2NVA5"/>
<dbReference type="SMART" id="SM00862">
    <property type="entry name" value="Trans_reg_C"/>
    <property type="match status" value="1"/>
</dbReference>
<dbReference type="InterPro" id="IPR036388">
    <property type="entry name" value="WH-like_DNA-bd_sf"/>
</dbReference>
<dbReference type="OrthoDB" id="9802426at2"/>
<evidence type="ECO:0000313" key="14">
    <source>
        <dbReference type="EMBL" id="RAI02238.1"/>
    </source>
</evidence>
<feature type="domain" description="OmpR/PhoB-type" evidence="13">
    <location>
        <begin position="154"/>
        <end position="254"/>
    </location>
</feature>
<evidence type="ECO:0000256" key="6">
    <source>
        <dbReference type="ARBA" id="ARBA00023125"/>
    </source>
</evidence>
<keyword evidence="7" id="KW-0010">Activator</keyword>
<evidence type="ECO:0000313" key="15">
    <source>
        <dbReference type="Proteomes" id="UP000249590"/>
    </source>
</evidence>
<feature type="DNA-binding region" description="OmpR/PhoB-type" evidence="11">
    <location>
        <begin position="154"/>
        <end position="254"/>
    </location>
</feature>
<keyword evidence="3 10" id="KW-0597">Phosphoprotein</keyword>
<evidence type="ECO:0000256" key="5">
    <source>
        <dbReference type="ARBA" id="ARBA00023015"/>
    </source>
</evidence>
<dbReference type="CDD" id="cd00383">
    <property type="entry name" value="trans_reg_C"/>
    <property type="match status" value="1"/>
</dbReference>
<evidence type="ECO:0000256" key="7">
    <source>
        <dbReference type="ARBA" id="ARBA00023159"/>
    </source>
</evidence>
<evidence type="ECO:0000256" key="1">
    <source>
        <dbReference type="ARBA" id="ARBA00004496"/>
    </source>
</evidence>
<evidence type="ECO:0000256" key="9">
    <source>
        <dbReference type="ARBA" id="ARBA00067337"/>
    </source>
</evidence>
<dbReference type="Pfam" id="PF00072">
    <property type="entry name" value="Response_reg"/>
    <property type="match status" value="1"/>
</dbReference>
<dbReference type="InterPro" id="IPR016032">
    <property type="entry name" value="Sig_transdc_resp-reg_C-effctor"/>
</dbReference>
<keyword evidence="5" id="KW-0805">Transcription regulation</keyword>
<dbReference type="GO" id="GO:0000156">
    <property type="term" value="F:phosphorelay response regulator activity"/>
    <property type="evidence" value="ECO:0007669"/>
    <property type="project" value="TreeGrafter"/>
</dbReference>